<feature type="compositionally biased region" description="Acidic residues" evidence="2">
    <location>
        <begin position="82"/>
        <end position="93"/>
    </location>
</feature>
<feature type="compositionally biased region" description="Polar residues" evidence="2">
    <location>
        <begin position="550"/>
        <end position="572"/>
    </location>
</feature>
<reference evidence="3" key="1">
    <citation type="submission" date="2021-06" db="EMBL/GenBank/DDBJ databases">
        <authorList>
            <person name="Kallberg Y."/>
            <person name="Tangrot J."/>
            <person name="Rosling A."/>
        </authorList>
    </citation>
    <scope>NUCLEOTIDE SEQUENCE</scope>
    <source>
        <strain evidence="3">IA702</strain>
    </source>
</reference>
<dbReference type="InterPro" id="IPR043129">
    <property type="entry name" value="ATPase_NBD"/>
</dbReference>
<dbReference type="Pfam" id="PF00022">
    <property type="entry name" value="Actin"/>
    <property type="match status" value="1"/>
</dbReference>
<protein>
    <submittedName>
        <fullName evidence="3">6207_t:CDS:1</fullName>
    </submittedName>
</protein>
<feature type="region of interest" description="Disordered" evidence="2">
    <location>
        <begin position="149"/>
        <end position="228"/>
    </location>
</feature>
<gene>
    <name evidence="3" type="ORF">POCULU_LOCUS474</name>
</gene>
<organism evidence="3 4">
    <name type="scientific">Paraglomus occultum</name>
    <dbReference type="NCBI Taxonomy" id="144539"/>
    <lineage>
        <taxon>Eukaryota</taxon>
        <taxon>Fungi</taxon>
        <taxon>Fungi incertae sedis</taxon>
        <taxon>Mucoromycota</taxon>
        <taxon>Glomeromycotina</taxon>
        <taxon>Glomeromycetes</taxon>
        <taxon>Paraglomerales</taxon>
        <taxon>Paraglomeraceae</taxon>
        <taxon>Paraglomus</taxon>
    </lineage>
</organism>
<dbReference type="SUPFAM" id="SSF53067">
    <property type="entry name" value="Actin-like ATPase domain"/>
    <property type="match status" value="2"/>
</dbReference>
<sequence length="725" mass="81191">MVAKPPARSQASGSRASTPQLSPSSTEVIDKPYRPELKFTSFAAQPSVVTKYVTSKFLRHDTSYFQRVQGKSIGGKDSEDTKESEDDGGEITESDVLPRSEGEDNEPEVEGSKTLVIHPGSKNLKIGRASDAIPYAVVPHVIARKMRNVKVTDGSSESEKSSNEIGGDQNADNAHRNRDETNTRGEEHKAHRDDDERKSSPDGGRSDSSRESDVTEDAMDEEEEQSEQIVEELKKELKERMKAAKRRPVANATSQVTSFNRSIQSEIILDHNDPYKVEWTAVDEDVDFYIGEKALRLPTTATSYKVRYPIQYGEFNTRDYDSIKSVVGDLETIWTEVIQQNLHIARKEFRNYSVILVIPDIYNRVVVTEMMNMLLRYMGFRRAFVQQESVCVTFGAGMSLACVVDIGAQRTSVSCVEDGMIIPDSRIALNYAGDDITRFFVQLLKKSKFPYRDIDLNRSFDWLLAEDMKQKFCSLNEASPNEPTRKYQLKTYDEIIVAPMILFYPSVINFKQKMSEFTPKFANNIFDDITDGSGTNSLVIPAHLFTKQKPSPIQNSSQLKSAHHSPSPQTRDSPLPSTPVRIEPASTDPASPSVSSAAKTNNNNAVTVDPTTVLPLDDAIAQSIQATMTDDRMKRFYTSIIIVGGGALLPGINQMLEERLVPRAASITEKLEILSPPRELNPSLMAWKGASVTAKLDLTKELWIYQKEWAELGVRCLREKALFVW</sequence>
<evidence type="ECO:0000256" key="1">
    <source>
        <dbReference type="RuleBase" id="RU000487"/>
    </source>
</evidence>
<dbReference type="OrthoDB" id="5572108at2759"/>
<accession>A0A9N8VS00</accession>
<feature type="compositionally biased region" description="Basic and acidic residues" evidence="2">
    <location>
        <begin position="173"/>
        <end position="213"/>
    </location>
</feature>
<dbReference type="Gene3D" id="3.90.640.10">
    <property type="entry name" value="Actin, Chain A, domain 4"/>
    <property type="match status" value="1"/>
</dbReference>
<feature type="region of interest" description="Disordered" evidence="2">
    <location>
        <begin position="550"/>
        <end position="609"/>
    </location>
</feature>
<comment type="similarity">
    <text evidence="1">Belongs to the actin family.</text>
</comment>
<dbReference type="AlphaFoldDB" id="A0A9N8VS00"/>
<dbReference type="SMART" id="SM00268">
    <property type="entry name" value="ACTIN"/>
    <property type="match status" value="1"/>
</dbReference>
<dbReference type="Gene3D" id="3.30.420.40">
    <property type="match status" value="3"/>
</dbReference>
<proteinExistence type="inferred from homology"/>
<feature type="compositionally biased region" description="Low complexity" evidence="2">
    <location>
        <begin position="593"/>
        <end position="608"/>
    </location>
</feature>
<dbReference type="Proteomes" id="UP000789572">
    <property type="component" value="Unassembled WGS sequence"/>
</dbReference>
<keyword evidence="4" id="KW-1185">Reference proteome</keyword>
<feature type="region of interest" description="Disordered" evidence="2">
    <location>
        <begin position="67"/>
        <end position="133"/>
    </location>
</feature>
<evidence type="ECO:0000313" key="4">
    <source>
        <dbReference type="Proteomes" id="UP000789572"/>
    </source>
</evidence>
<dbReference type="PANTHER" id="PTHR11937">
    <property type="entry name" value="ACTIN"/>
    <property type="match status" value="1"/>
</dbReference>
<feature type="compositionally biased region" description="Acidic residues" evidence="2">
    <location>
        <begin position="214"/>
        <end position="228"/>
    </location>
</feature>
<evidence type="ECO:0000256" key="2">
    <source>
        <dbReference type="SAM" id="MobiDB-lite"/>
    </source>
</evidence>
<feature type="compositionally biased region" description="Polar residues" evidence="2">
    <location>
        <begin position="9"/>
        <end position="27"/>
    </location>
</feature>
<evidence type="ECO:0000313" key="3">
    <source>
        <dbReference type="EMBL" id="CAG8459317.1"/>
    </source>
</evidence>
<name>A0A9N8VS00_9GLOM</name>
<dbReference type="CDD" id="cd10206">
    <property type="entry name" value="ASKHA_NBD_Arp8-like"/>
    <property type="match status" value="1"/>
</dbReference>
<comment type="caution">
    <text evidence="3">The sequence shown here is derived from an EMBL/GenBank/DDBJ whole genome shotgun (WGS) entry which is preliminary data.</text>
</comment>
<dbReference type="EMBL" id="CAJVPJ010000025">
    <property type="protein sequence ID" value="CAG8459317.1"/>
    <property type="molecule type" value="Genomic_DNA"/>
</dbReference>
<dbReference type="InterPro" id="IPR004000">
    <property type="entry name" value="Actin"/>
</dbReference>
<feature type="region of interest" description="Disordered" evidence="2">
    <location>
        <begin position="1"/>
        <end position="29"/>
    </location>
</feature>